<evidence type="ECO:0000313" key="3">
    <source>
        <dbReference type="Proteomes" id="UP000179920"/>
    </source>
</evidence>
<accession>A0A1K0FVQ2</accession>
<name>A0A1K0FVQ2_9BASI</name>
<dbReference type="EMBL" id="LT558117">
    <property type="protein sequence ID" value="SAM62643.1"/>
    <property type="molecule type" value="Genomic_DNA"/>
</dbReference>
<evidence type="ECO:0000256" key="1">
    <source>
        <dbReference type="SAM" id="MobiDB-lite"/>
    </source>
</evidence>
<sequence>MCHKKLPLVWNKPIIYKEATGGLEEKVSIIKGKDKTAGKVSHVRSRSKFSQEEDRAQEHAVGYHTGGHAHEHMELVTRVTAWTGSKTIRSMVDHAVRGMHKIGAWRRSLVRTESCVEETGILAMGRRSNVKEVDTAQEEEEQGDKEQC</sequence>
<dbReference type="AlphaFoldDB" id="A0A1K0FVQ2"/>
<feature type="region of interest" description="Disordered" evidence="1">
    <location>
        <begin position="129"/>
        <end position="148"/>
    </location>
</feature>
<protein>
    <submittedName>
        <fullName evidence="2">Uncharacterized protein</fullName>
    </submittedName>
</protein>
<organism evidence="2 3">
    <name type="scientific">Ustilago bromivora</name>
    <dbReference type="NCBI Taxonomy" id="307758"/>
    <lineage>
        <taxon>Eukaryota</taxon>
        <taxon>Fungi</taxon>
        <taxon>Dikarya</taxon>
        <taxon>Basidiomycota</taxon>
        <taxon>Ustilaginomycotina</taxon>
        <taxon>Ustilaginomycetes</taxon>
        <taxon>Ustilaginales</taxon>
        <taxon>Ustilaginaceae</taxon>
        <taxon>Ustilago</taxon>
    </lineage>
</organism>
<proteinExistence type="predicted"/>
<reference evidence="3" key="1">
    <citation type="submission" date="2016-04" db="EMBL/GenBank/DDBJ databases">
        <authorList>
            <person name="Guldener U."/>
            <person name="Guldener U."/>
        </authorList>
    </citation>
    <scope>NUCLEOTIDE SEQUENCE [LARGE SCALE GENOMIC DNA]</scope>
    <source>
        <strain evidence="3">UB2112</strain>
    </source>
</reference>
<evidence type="ECO:0000313" key="2">
    <source>
        <dbReference type="EMBL" id="SAM62643.1"/>
    </source>
</evidence>
<dbReference type="Proteomes" id="UP000179920">
    <property type="component" value="Chromosome I"/>
</dbReference>
<gene>
    <name evidence="2" type="ORF">UBRO_20152</name>
</gene>
<feature type="compositionally biased region" description="Acidic residues" evidence="1">
    <location>
        <begin position="135"/>
        <end position="148"/>
    </location>
</feature>